<dbReference type="InterPro" id="IPR036034">
    <property type="entry name" value="PDZ_sf"/>
</dbReference>
<dbReference type="AlphaFoldDB" id="A0AAV7PNH0"/>
<keyword evidence="1" id="KW-0175">Coiled coil</keyword>
<dbReference type="GO" id="GO:0061178">
    <property type="term" value="P:regulation of insulin secretion involved in cellular response to glucose stimulus"/>
    <property type="evidence" value="ECO:0007669"/>
    <property type="project" value="TreeGrafter"/>
</dbReference>
<feature type="coiled-coil region" evidence="1">
    <location>
        <begin position="386"/>
        <end position="476"/>
    </location>
</feature>
<dbReference type="InterPro" id="IPR036020">
    <property type="entry name" value="WW_dom_sf"/>
</dbReference>
<dbReference type="PROSITE" id="PS50020">
    <property type="entry name" value="WW_DOMAIN_2"/>
    <property type="match status" value="1"/>
</dbReference>
<evidence type="ECO:0000256" key="1">
    <source>
        <dbReference type="SAM" id="Coils"/>
    </source>
</evidence>
<gene>
    <name evidence="5" type="ORF">NDU88_008153</name>
</gene>
<dbReference type="InterPro" id="IPR001478">
    <property type="entry name" value="PDZ"/>
</dbReference>
<dbReference type="InterPro" id="IPR001202">
    <property type="entry name" value="WW_dom"/>
</dbReference>
<dbReference type="Gene3D" id="2.20.70.10">
    <property type="match status" value="1"/>
</dbReference>
<organism evidence="5 6">
    <name type="scientific">Pleurodeles waltl</name>
    <name type="common">Iberian ribbed newt</name>
    <dbReference type="NCBI Taxonomy" id="8319"/>
    <lineage>
        <taxon>Eukaryota</taxon>
        <taxon>Metazoa</taxon>
        <taxon>Chordata</taxon>
        <taxon>Craniata</taxon>
        <taxon>Vertebrata</taxon>
        <taxon>Euteleostomi</taxon>
        <taxon>Amphibia</taxon>
        <taxon>Batrachia</taxon>
        <taxon>Caudata</taxon>
        <taxon>Salamandroidea</taxon>
        <taxon>Salamandridae</taxon>
        <taxon>Pleurodelinae</taxon>
        <taxon>Pleurodeles</taxon>
    </lineage>
</organism>
<feature type="domain" description="PDZ" evidence="4">
    <location>
        <begin position="100"/>
        <end position="173"/>
    </location>
</feature>
<dbReference type="FunFam" id="2.20.70.10:FF:000034">
    <property type="entry name" value="syntaxin-binding protein 4 isoform X1"/>
    <property type="match status" value="1"/>
</dbReference>
<dbReference type="PROSITE" id="PS50106">
    <property type="entry name" value="PDZ"/>
    <property type="match status" value="1"/>
</dbReference>
<dbReference type="GO" id="GO:0008286">
    <property type="term" value="P:insulin receptor signaling pathway"/>
    <property type="evidence" value="ECO:0007669"/>
    <property type="project" value="TreeGrafter"/>
</dbReference>
<feature type="compositionally biased region" description="Low complexity" evidence="2">
    <location>
        <begin position="257"/>
        <end position="272"/>
    </location>
</feature>
<comment type="caution">
    <text evidence="5">The sequence shown here is derived from an EMBL/GenBank/DDBJ whole genome shotgun (WGS) entry which is preliminary data.</text>
</comment>
<dbReference type="SMART" id="SM00228">
    <property type="entry name" value="PDZ"/>
    <property type="match status" value="1"/>
</dbReference>
<dbReference type="Proteomes" id="UP001066276">
    <property type="component" value="Chromosome 7"/>
</dbReference>
<dbReference type="PROSITE" id="PS01159">
    <property type="entry name" value="WW_DOMAIN_1"/>
    <property type="match status" value="1"/>
</dbReference>
<dbReference type="Gene3D" id="2.30.42.10">
    <property type="match status" value="1"/>
</dbReference>
<feature type="domain" description="WW" evidence="3">
    <location>
        <begin position="585"/>
        <end position="618"/>
    </location>
</feature>
<dbReference type="SMART" id="SM00456">
    <property type="entry name" value="WW"/>
    <property type="match status" value="1"/>
</dbReference>
<dbReference type="GO" id="GO:0019905">
    <property type="term" value="F:syntaxin binding"/>
    <property type="evidence" value="ECO:0007669"/>
    <property type="project" value="TreeGrafter"/>
</dbReference>
<evidence type="ECO:0000256" key="2">
    <source>
        <dbReference type="SAM" id="MobiDB-lite"/>
    </source>
</evidence>
<dbReference type="EMBL" id="JANPWB010000011">
    <property type="protein sequence ID" value="KAJ1129788.1"/>
    <property type="molecule type" value="Genomic_DNA"/>
</dbReference>
<dbReference type="CDD" id="cd00201">
    <property type="entry name" value="WW"/>
    <property type="match status" value="1"/>
</dbReference>
<evidence type="ECO:0000313" key="5">
    <source>
        <dbReference type="EMBL" id="KAJ1129788.1"/>
    </source>
</evidence>
<dbReference type="SUPFAM" id="SSF51045">
    <property type="entry name" value="WW domain"/>
    <property type="match status" value="1"/>
</dbReference>
<protein>
    <recommendedName>
        <fullName evidence="7">Syntaxin binding protein 4</fullName>
    </recommendedName>
</protein>
<dbReference type="Pfam" id="PF00595">
    <property type="entry name" value="PDZ"/>
    <property type="match status" value="1"/>
</dbReference>
<dbReference type="SUPFAM" id="SSF47473">
    <property type="entry name" value="EF-hand"/>
    <property type="match status" value="1"/>
</dbReference>
<dbReference type="PANTHER" id="PTHR19964">
    <property type="entry name" value="MULTIPLE PDZ DOMAIN PROTEIN"/>
    <property type="match status" value="1"/>
</dbReference>
<name>A0AAV7PNH0_PLEWA</name>
<accession>A0AAV7PNH0</accession>
<evidence type="ECO:0000259" key="3">
    <source>
        <dbReference type="PROSITE" id="PS50020"/>
    </source>
</evidence>
<evidence type="ECO:0000259" key="4">
    <source>
        <dbReference type="PROSITE" id="PS50106"/>
    </source>
</evidence>
<dbReference type="Pfam" id="PF00397">
    <property type="entry name" value="WW"/>
    <property type="match status" value="1"/>
</dbReference>
<evidence type="ECO:0000313" key="6">
    <source>
        <dbReference type="Proteomes" id="UP001066276"/>
    </source>
</evidence>
<dbReference type="CDD" id="cd06698">
    <property type="entry name" value="PDZ1_hSTXBP4-PDZ2_GgSTXBP4-like"/>
    <property type="match status" value="1"/>
</dbReference>
<dbReference type="InterPro" id="IPR011992">
    <property type="entry name" value="EF-hand-dom_pair"/>
</dbReference>
<dbReference type="SUPFAM" id="SSF50156">
    <property type="entry name" value="PDZ domain-like"/>
    <property type="match status" value="1"/>
</dbReference>
<dbReference type="GO" id="GO:0031410">
    <property type="term" value="C:cytoplasmic vesicle"/>
    <property type="evidence" value="ECO:0007669"/>
    <property type="project" value="TreeGrafter"/>
</dbReference>
<proteinExistence type="predicted"/>
<sequence length="642" mass="71515">MCSRFLLVHDSRFSTLNMSAIREVSLGPISRERMFDAHCPFIIVSAERCARTGKQRPCAVTASPSRFLDLRLTFKDIFRRLLKDTSDMATSTQATNDSGFHTILVTKETSLGVSIMGGVNRTEGPLVYVQEVLPGQDCHKDGRLRAGDQLVFINKESMIGVTYEEAKSILNRAKLRREPTWEIGFIRQKTNSNNEESSLVANTLAAPLEEIQKQTAPSSFSTSFDRFDTKMASTPGAMNKCQTKPSSGKTDWPPIFPTDSSTSDVSPSVVSSNRTGEEKLQLEGRKISLNPNVKVKVEKLEMALNYLGIQPTDEQQQALRQQMKTYSEGTVSFGDFVKAARSVFHLQLDEAGLSPGPMPVAHEINNLLEPTSSQIHNNDAKEPGEIETLRRERNEALQEIIKLKKSLFESENYAKELSEELQNVKQEAKAAVEETKALRSRIHLAEAAQRQAHGMELDYEEVIGLLENEITELKAQLSSDHSGQNKDSVQDLRKRITVLDCQLRKSEVARKTFEASTEKLLQFVEVVHEVLTDNMGSLTNLSDRRLALSSQSLARLGRNGRTVTATLAAEANDLAKSVRSAVEEDCLPYGWEEAYTADGIKFFINHVTQTTSWTHPLSSALRLSCSDDHGEDYGSELPEPRS</sequence>
<reference evidence="5" key="1">
    <citation type="journal article" date="2022" name="bioRxiv">
        <title>Sequencing and chromosome-scale assembly of the giantPleurodeles waltlgenome.</title>
        <authorList>
            <person name="Brown T."/>
            <person name="Elewa A."/>
            <person name="Iarovenko S."/>
            <person name="Subramanian E."/>
            <person name="Araus A.J."/>
            <person name="Petzold A."/>
            <person name="Susuki M."/>
            <person name="Suzuki K.-i.T."/>
            <person name="Hayashi T."/>
            <person name="Toyoda A."/>
            <person name="Oliveira C."/>
            <person name="Osipova E."/>
            <person name="Leigh N.D."/>
            <person name="Simon A."/>
            <person name="Yun M.H."/>
        </authorList>
    </citation>
    <scope>NUCLEOTIDE SEQUENCE</scope>
    <source>
        <strain evidence="5">20211129_DDA</strain>
        <tissue evidence="5">Liver</tissue>
    </source>
</reference>
<feature type="region of interest" description="Disordered" evidence="2">
    <location>
        <begin position="256"/>
        <end position="277"/>
    </location>
</feature>
<dbReference type="InterPro" id="IPR051342">
    <property type="entry name" value="PDZ_scaffold"/>
</dbReference>
<keyword evidence="6" id="KW-1185">Reference proteome</keyword>
<dbReference type="PANTHER" id="PTHR19964:SF16">
    <property type="entry name" value="SYNTAXIN-BINDING PROTEIN 4"/>
    <property type="match status" value="1"/>
</dbReference>
<evidence type="ECO:0008006" key="7">
    <source>
        <dbReference type="Google" id="ProtNLM"/>
    </source>
</evidence>